<dbReference type="EMBL" id="AKWW02000060">
    <property type="protein sequence ID" value="EMF41499.1"/>
    <property type="molecule type" value="Genomic_DNA"/>
</dbReference>
<dbReference type="PROSITE" id="PS00933">
    <property type="entry name" value="FGGY_KINASES_1"/>
    <property type="match status" value="1"/>
</dbReference>
<evidence type="ECO:0000256" key="5">
    <source>
        <dbReference type="ARBA" id="ARBA00022798"/>
    </source>
</evidence>
<comment type="similarity">
    <text evidence="1">Belongs to the FGGY kinase family.</text>
</comment>
<evidence type="ECO:0000256" key="2">
    <source>
        <dbReference type="ARBA" id="ARBA00022679"/>
    </source>
</evidence>
<evidence type="ECO:0000256" key="6">
    <source>
        <dbReference type="ARBA" id="ARBA00022840"/>
    </source>
</evidence>
<evidence type="ECO:0000256" key="3">
    <source>
        <dbReference type="ARBA" id="ARBA00022741"/>
    </source>
</evidence>
<evidence type="ECO:0000313" key="10">
    <source>
        <dbReference type="Proteomes" id="UP000011754"/>
    </source>
</evidence>
<dbReference type="Proteomes" id="UP000011754">
    <property type="component" value="Unassembled WGS sequence"/>
</dbReference>
<dbReference type="GO" id="GO:0005524">
    <property type="term" value="F:ATP binding"/>
    <property type="evidence" value="ECO:0007669"/>
    <property type="project" value="UniProtKB-KW"/>
</dbReference>
<dbReference type="PANTHER" id="PTHR10196">
    <property type="entry name" value="SUGAR KINASE"/>
    <property type="match status" value="1"/>
</dbReference>
<evidence type="ECO:0000259" key="8">
    <source>
        <dbReference type="Pfam" id="PF00370"/>
    </source>
</evidence>
<keyword evidence="6" id="KW-0067">ATP-binding</keyword>
<evidence type="ECO:0000256" key="4">
    <source>
        <dbReference type="ARBA" id="ARBA00022777"/>
    </source>
</evidence>
<reference evidence="9 10" key="1">
    <citation type="submission" date="2013-01" db="EMBL/GenBank/DDBJ databases">
        <authorList>
            <person name="Harkins D.M."/>
            <person name="Durkin A.S."/>
            <person name="Brinkac L.M."/>
            <person name="Haft D.H."/>
            <person name="Selengut J.D."/>
            <person name="Sanka R."/>
            <person name="DePew J."/>
            <person name="Purushe J."/>
            <person name="Hartskeerl R.A."/>
            <person name="Ahmed A."/>
            <person name="van der Linden H."/>
            <person name="Goris M.G.A."/>
            <person name="Vinetz J.M."/>
            <person name="Sutton G.G."/>
            <person name="Nierman W.C."/>
            <person name="Fouts D.E."/>
        </authorList>
    </citation>
    <scope>NUCLEOTIDE SEQUENCE [LARGE SCALE GENOMIC DNA]</scope>
    <source>
        <strain evidence="9 10">TE 1992</strain>
    </source>
</reference>
<protein>
    <recommendedName>
        <fullName evidence="7">ATP:glycerol 3-phosphotransferase</fullName>
    </recommendedName>
</protein>
<dbReference type="SUPFAM" id="SSF53067">
    <property type="entry name" value="Actin-like ATPase domain"/>
    <property type="match status" value="1"/>
</dbReference>
<evidence type="ECO:0000256" key="1">
    <source>
        <dbReference type="ARBA" id="ARBA00009156"/>
    </source>
</evidence>
<name>M3CJ90_LEPIR</name>
<dbReference type="PANTHER" id="PTHR10196:SF69">
    <property type="entry name" value="GLYCEROL KINASE"/>
    <property type="match status" value="1"/>
</dbReference>
<dbReference type="InterPro" id="IPR018483">
    <property type="entry name" value="Carb_kinase_FGGY_CS"/>
</dbReference>
<dbReference type="InterPro" id="IPR018484">
    <property type="entry name" value="FGGY_N"/>
</dbReference>
<dbReference type="InterPro" id="IPR043129">
    <property type="entry name" value="ATPase_NBD"/>
</dbReference>
<evidence type="ECO:0000256" key="7">
    <source>
        <dbReference type="ARBA" id="ARBA00043149"/>
    </source>
</evidence>
<proteinExistence type="inferred from homology"/>
<keyword evidence="2" id="KW-0808">Transferase</keyword>
<evidence type="ECO:0000313" key="9">
    <source>
        <dbReference type="EMBL" id="EMF41499.1"/>
    </source>
</evidence>
<keyword evidence="3" id="KW-0547">Nucleotide-binding</keyword>
<dbReference type="GO" id="GO:0004370">
    <property type="term" value="F:glycerol kinase activity"/>
    <property type="evidence" value="ECO:0007669"/>
    <property type="project" value="TreeGrafter"/>
</dbReference>
<organism evidence="9 10">
    <name type="scientific">Leptospira interrogans serovar Lora str. TE 1992</name>
    <dbReference type="NCBI Taxonomy" id="1193028"/>
    <lineage>
        <taxon>Bacteria</taxon>
        <taxon>Pseudomonadati</taxon>
        <taxon>Spirochaetota</taxon>
        <taxon>Spirochaetia</taxon>
        <taxon>Leptospirales</taxon>
        <taxon>Leptospiraceae</taxon>
        <taxon>Leptospira</taxon>
    </lineage>
</organism>
<dbReference type="GO" id="GO:0019563">
    <property type="term" value="P:glycerol catabolic process"/>
    <property type="evidence" value="ECO:0007669"/>
    <property type="project" value="TreeGrafter"/>
</dbReference>
<gene>
    <name evidence="9" type="ORF">LEP1GSC067_3463</name>
</gene>
<keyword evidence="5" id="KW-0319">Glycerol metabolism</keyword>
<dbReference type="Gene3D" id="3.30.420.40">
    <property type="match status" value="1"/>
</dbReference>
<dbReference type="FunFam" id="3.30.420.40:FF:000008">
    <property type="entry name" value="Glycerol kinase"/>
    <property type="match status" value="1"/>
</dbReference>
<dbReference type="Pfam" id="PF00370">
    <property type="entry name" value="FGGY_N"/>
    <property type="match status" value="1"/>
</dbReference>
<sequence>MSDYIIGIDAGTTGIRIFCFNKSGNVISSAYSEFNQHYPKPGWVEHDAEEIWAKTEKLILKAIRNGKLSPSKAVAIGITNQRETTVLFDKDTGKPVYNAIVWQCRRTSETCMDLKSKGLESFFRKKTGLVLDAYFSGTKIQWILENVKGVKARAEKGKIFFGTIDTYLLYRLTNGKSHKTDHTNASRTLIYNIEKKEWDKELTQILGIPDSRRIILVHCSEERKR</sequence>
<comment type="caution">
    <text evidence="9">The sequence shown here is derived from an EMBL/GenBank/DDBJ whole genome shotgun (WGS) entry which is preliminary data.</text>
</comment>
<accession>M3CJ90</accession>
<feature type="domain" description="Carbohydrate kinase FGGY N-terminal" evidence="8">
    <location>
        <begin position="4"/>
        <end position="211"/>
    </location>
</feature>
<dbReference type="AlphaFoldDB" id="M3CJ90"/>
<keyword evidence="4 9" id="KW-0418">Kinase</keyword>
<dbReference type="GO" id="GO:0005829">
    <property type="term" value="C:cytosol"/>
    <property type="evidence" value="ECO:0007669"/>
    <property type="project" value="TreeGrafter"/>
</dbReference>